<protein>
    <submittedName>
        <fullName evidence="2">Phage tail protein</fullName>
    </submittedName>
</protein>
<dbReference type="Proteomes" id="UP001606302">
    <property type="component" value="Unassembled WGS sequence"/>
</dbReference>
<comment type="caution">
    <text evidence="2">The sequence shown here is derived from an EMBL/GenBank/DDBJ whole genome shotgun (WGS) entry which is preliminary data.</text>
</comment>
<keyword evidence="3" id="KW-1185">Reference proteome</keyword>
<sequence length="173" mass="17949">MSNPFVAEIRVMPYNFAPRGWARCDGQLLPISQNTALFSLIGTYYGGNGQSNFALPNLRDSFAMGQGQGPGLSDRVLGETVGVPTVTLLPQEMPSHSHALMAGLTPTSTSPAGTLMTPTATGGGNAYRTPGATAPMAPAAINAAGSGQAHENRQPYQALSFCIALQGVFPPRS</sequence>
<dbReference type="SUPFAM" id="SSF88874">
    <property type="entry name" value="Receptor-binding domain of short tail fibre protein gp12"/>
    <property type="match status" value="1"/>
</dbReference>
<dbReference type="RefSeq" id="WP_394509045.1">
    <property type="nucleotide sequence ID" value="NZ_JBIGHX010000001.1"/>
</dbReference>
<feature type="domain" description="Phage tail collar" evidence="1">
    <location>
        <begin position="8"/>
        <end position="62"/>
    </location>
</feature>
<dbReference type="Pfam" id="PF07484">
    <property type="entry name" value="Collar"/>
    <property type="match status" value="1"/>
</dbReference>
<organism evidence="2 3">
    <name type="scientific">Pelomonas lactea</name>
    <dbReference type="NCBI Taxonomy" id="3299030"/>
    <lineage>
        <taxon>Bacteria</taxon>
        <taxon>Pseudomonadati</taxon>
        <taxon>Pseudomonadota</taxon>
        <taxon>Betaproteobacteria</taxon>
        <taxon>Burkholderiales</taxon>
        <taxon>Sphaerotilaceae</taxon>
        <taxon>Roseateles</taxon>
    </lineage>
</organism>
<dbReference type="Gene3D" id="3.90.1340.10">
    <property type="entry name" value="Phage tail collar domain"/>
    <property type="match status" value="1"/>
</dbReference>
<dbReference type="EMBL" id="JBIGHX010000001">
    <property type="protein sequence ID" value="MFG6460232.1"/>
    <property type="molecule type" value="Genomic_DNA"/>
</dbReference>
<reference evidence="2 3" key="1">
    <citation type="submission" date="2024-08" db="EMBL/GenBank/DDBJ databases">
        <authorList>
            <person name="Lu H."/>
        </authorList>
    </citation>
    <scope>NUCLEOTIDE SEQUENCE [LARGE SCALE GENOMIC DNA]</scope>
    <source>
        <strain evidence="2 3">DXS20W</strain>
    </source>
</reference>
<accession>A0ABW7GEF6</accession>
<evidence type="ECO:0000313" key="3">
    <source>
        <dbReference type="Proteomes" id="UP001606302"/>
    </source>
</evidence>
<gene>
    <name evidence="2" type="ORF">ACG04Q_01530</name>
</gene>
<name>A0ABW7GEF6_9BURK</name>
<dbReference type="InterPro" id="IPR011083">
    <property type="entry name" value="Phage_tail_collar_dom"/>
</dbReference>
<evidence type="ECO:0000313" key="2">
    <source>
        <dbReference type="EMBL" id="MFG6460232.1"/>
    </source>
</evidence>
<dbReference type="InterPro" id="IPR037053">
    <property type="entry name" value="Phage_tail_collar_dom_sf"/>
</dbReference>
<evidence type="ECO:0000259" key="1">
    <source>
        <dbReference type="Pfam" id="PF07484"/>
    </source>
</evidence>
<proteinExistence type="predicted"/>